<sequence>MTPWFVRGLREGIVTTRYPRGTDPYERDFPAAVTVRPAAPRVTRAELGGLCPTGALDAAPDGTPRLDRGRCVLCRRCVRVRPDVFAPASGAATAAVARAALVVPGAVEDEAAVAALRARLAARTARFRRSLHIRHVDAGSDGSDEWEIAALVNPVYDIHRLGMFLTASPRHADVLIVTGAGARGMAAPLRRTYEATARPVVVIAAGTDACSGGMWAGTYATHSGIGGLLDVDIWVPGSPPSPFSLLQALLLATGRLGRADREPPDRKPPDGGTADGGTAEGGRGE</sequence>
<dbReference type="InterPro" id="IPR017896">
    <property type="entry name" value="4Fe4S_Fe-S-bd"/>
</dbReference>
<dbReference type="PANTHER" id="PTHR42989:SF1">
    <property type="entry name" value="FORMATE HYDROGENLYASE SUBUNIT 7-RELATED"/>
    <property type="match status" value="1"/>
</dbReference>
<evidence type="ECO:0000256" key="7">
    <source>
        <dbReference type="SAM" id="MobiDB-lite"/>
    </source>
</evidence>
<dbReference type="SUPFAM" id="SSF56770">
    <property type="entry name" value="HydA/Nqo6-like"/>
    <property type="match status" value="1"/>
</dbReference>
<evidence type="ECO:0000313" key="9">
    <source>
        <dbReference type="EMBL" id="MFC4328085.1"/>
    </source>
</evidence>
<dbReference type="InterPro" id="IPR052375">
    <property type="entry name" value="Complex_I_20kDa-like"/>
</dbReference>
<evidence type="ECO:0000256" key="3">
    <source>
        <dbReference type="ARBA" id="ARBA00022485"/>
    </source>
</evidence>
<keyword evidence="5" id="KW-0408">Iron</keyword>
<feature type="domain" description="4Fe-4S ferredoxin-type" evidence="8">
    <location>
        <begin position="62"/>
        <end position="90"/>
    </location>
</feature>
<organism evidence="9 10">
    <name type="scientific">Streptomyces andamanensis</name>
    <dbReference type="NCBI Taxonomy" id="1565035"/>
    <lineage>
        <taxon>Bacteria</taxon>
        <taxon>Bacillati</taxon>
        <taxon>Actinomycetota</taxon>
        <taxon>Actinomycetes</taxon>
        <taxon>Kitasatosporales</taxon>
        <taxon>Streptomycetaceae</taxon>
        <taxon>Streptomyces</taxon>
    </lineage>
</organism>
<dbReference type="InterPro" id="IPR006137">
    <property type="entry name" value="NADH_UbQ_OxRdtase-like_20kDa"/>
</dbReference>
<evidence type="ECO:0000256" key="5">
    <source>
        <dbReference type="ARBA" id="ARBA00023004"/>
    </source>
</evidence>
<feature type="region of interest" description="Disordered" evidence="7">
    <location>
        <begin position="256"/>
        <end position="285"/>
    </location>
</feature>
<reference evidence="10" key="1">
    <citation type="journal article" date="2019" name="Int. J. Syst. Evol. Microbiol.">
        <title>The Global Catalogue of Microorganisms (GCM) 10K type strain sequencing project: providing services to taxonomists for standard genome sequencing and annotation.</title>
        <authorList>
            <consortium name="The Broad Institute Genomics Platform"/>
            <consortium name="The Broad Institute Genome Sequencing Center for Infectious Disease"/>
            <person name="Wu L."/>
            <person name="Ma J."/>
        </authorList>
    </citation>
    <scope>NUCLEOTIDE SEQUENCE [LARGE SCALE GENOMIC DNA]</scope>
    <source>
        <strain evidence="10">PCU 347</strain>
    </source>
</reference>
<evidence type="ECO:0000256" key="1">
    <source>
        <dbReference type="ARBA" id="ARBA00001966"/>
    </source>
</evidence>
<keyword evidence="3" id="KW-0004">4Fe-4S</keyword>
<dbReference type="PANTHER" id="PTHR42989">
    <property type="entry name" value="HYDROGENASE-4 COMPONENT I"/>
    <property type="match status" value="1"/>
</dbReference>
<evidence type="ECO:0000256" key="6">
    <source>
        <dbReference type="ARBA" id="ARBA00023014"/>
    </source>
</evidence>
<dbReference type="Pfam" id="PF01058">
    <property type="entry name" value="Oxidored_q6"/>
    <property type="match status" value="1"/>
</dbReference>
<comment type="caution">
    <text evidence="9">The sequence shown here is derived from an EMBL/GenBank/DDBJ whole genome shotgun (WGS) entry which is preliminary data.</text>
</comment>
<dbReference type="RefSeq" id="WP_381738134.1">
    <property type="nucleotide sequence ID" value="NZ_JBHSDP010000009.1"/>
</dbReference>
<evidence type="ECO:0000313" key="10">
    <source>
        <dbReference type="Proteomes" id="UP001595824"/>
    </source>
</evidence>
<feature type="compositionally biased region" description="Basic and acidic residues" evidence="7">
    <location>
        <begin position="257"/>
        <end position="269"/>
    </location>
</feature>
<comment type="cofactor">
    <cofactor evidence="1">
        <name>[4Fe-4S] cluster</name>
        <dbReference type="ChEBI" id="CHEBI:49883"/>
    </cofactor>
</comment>
<dbReference type="SUPFAM" id="SSF54862">
    <property type="entry name" value="4Fe-4S ferredoxins"/>
    <property type="match status" value="1"/>
</dbReference>
<feature type="compositionally biased region" description="Gly residues" evidence="7">
    <location>
        <begin position="273"/>
        <end position="285"/>
    </location>
</feature>
<keyword evidence="10" id="KW-1185">Reference proteome</keyword>
<keyword evidence="4" id="KW-0479">Metal-binding</keyword>
<evidence type="ECO:0000256" key="2">
    <source>
        <dbReference type="ARBA" id="ARBA00009173"/>
    </source>
</evidence>
<gene>
    <name evidence="9" type="ORF">ACFPC0_09605</name>
</gene>
<name>A0ABV8TBV9_9ACTN</name>
<accession>A0ABV8TBV9</accession>
<protein>
    <submittedName>
        <fullName evidence="9">NADH:ubiquinone oxidoreductase</fullName>
    </submittedName>
</protein>
<comment type="similarity">
    <text evidence="2">Belongs to the complex I 20 kDa subunit family.</text>
</comment>
<evidence type="ECO:0000256" key="4">
    <source>
        <dbReference type="ARBA" id="ARBA00022723"/>
    </source>
</evidence>
<dbReference type="EMBL" id="JBHSDP010000009">
    <property type="protein sequence ID" value="MFC4328085.1"/>
    <property type="molecule type" value="Genomic_DNA"/>
</dbReference>
<evidence type="ECO:0000259" key="8">
    <source>
        <dbReference type="PROSITE" id="PS51379"/>
    </source>
</evidence>
<dbReference type="Proteomes" id="UP001595824">
    <property type="component" value="Unassembled WGS sequence"/>
</dbReference>
<proteinExistence type="inferred from homology"/>
<dbReference type="PROSITE" id="PS51379">
    <property type="entry name" value="4FE4S_FER_2"/>
    <property type="match status" value="1"/>
</dbReference>
<dbReference type="Gene3D" id="3.30.70.20">
    <property type="match status" value="1"/>
</dbReference>
<dbReference type="Gene3D" id="3.40.50.12280">
    <property type="match status" value="1"/>
</dbReference>
<keyword evidence="6" id="KW-0411">Iron-sulfur</keyword>